<evidence type="ECO:0000313" key="2">
    <source>
        <dbReference type="EMBL" id="MBD2180317.1"/>
    </source>
</evidence>
<proteinExistence type="predicted"/>
<keyword evidence="3" id="KW-1185">Reference proteome</keyword>
<protein>
    <submittedName>
        <fullName evidence="2">NACHT domain-containing NTPase</fullName>
    </submittedName>
</protein>
<dbReference type="PROSITE" id="PS50837">
    <property type="entry name" value="NACHT"/>
    <property type="match status" value="1"/>
</dbReference>
<name>A0A926VAM6_9CYAN</name>
<feature type="domain" description="NACHT" evidence="1">
    <location>
        <begin position="153"/>
        <end position="277"/>
    </location>
</feature>
<dbReference type="PANTHER" id="PTHR46844:SF1">
    <property type="entry name" value="SLR5058 PROTEIN"/>
    <property type="match status" value="1"/>
</dbReference>
<gene>
    <name evidence="2" type="ORF">H6G03_04195</name>
</gene>
<dbReference type="InterPro" id="IPR007111">
    <property type="entry name" value="NACHT_NTPase"/>
</dbReference>
<comment type="caution">
    <text evidence="2">The sequence shown here is derived from an EMBL/GenBank/DDBJ whole genome shotgun (WGS) entry which is preliminary data.</text>
</comment>
<reference evidence="2" key="2">
    <citation type="submission" date="2020-08" db="EMBL/GenBank/DDBJ databases">
        <authorList>
            <person name="Chen M."/>
            <person name="Teng W."/>
            <person name="Zhao L."/>
            <person name="Hu C."/>
            <person name="Zhou Y."/>
            <person name="Han B."/>
            <person name="Song L."/>
            <person name="Shu W."/>
        </authorList>
    </citation>
    <scope>NUCLEOTIDE SEQUENCE</scope>
    <source>
        <strain evidence="2">FACHB-1375</strain>
    </source>
</reference>
<sequence length="742" mass="85754">MADTQPGESPNSEIQQELLKNISVGNNLTTGNISQQNITHIGTQIVNLGSMPPLVEPPQLNLPIDELVQQVRQSYYYRIQSECGNMRLLNKQIPIDNLYTDVYILEELPHQRFADISERVREFDPTADDFDRFYLGKVRYERVPGLDIVKQGYKLMCLGAPGSGKTTYLLYVAIQSNQGELLPDRVPVFIRLIEFAERLAEQPELSLLNYIEQLFCAENVEHPKAAEILLQEGRVLVLLDGLDEVPKADSKSVLTRIREFCRTYHKNTLIVTCRTNALDYSFGNLGFTEVIVADFNQKQIEIFAHKWFMAFARNDTEAGKARAKQFIEKLQQPENKRIRDLAVTPILLNLTCLVFQDIGNFPSNRAKLYQQGLNTLLKEWDSSKGVQREELYGNLSVKDRERLLTHVAFTTFTQNRYFFEQTEIEEYINGYLRTLNANQEDISQQDSEAVLRSIEVQHGLLVERAREIYSFSHLTFQEYFTAKDFVNSSGQQNWINLATYVNQKRWRQVFLLASGMMPSADALLLAMKREIQKILASDKVLQQFTEWLQQKYSSINVPCKPAAIRFFCFSLGFNVDLHLDLDPSHPIYFDPAPYPDLAADLDLAYALEVALKNSRTHDQSDMSNVDLDTARKYMLNLNPELGEVLQQLKNQLPDQKGDQEIYKQWWQINGKAWIEQLRNVIIKYRYIGHDWQFSNKHKDRVQEYYDANKLLVDCLNSSFVLSDEVRQEIEENLLFPTAEIGN</sequence>
<accession>A0A926VAM6</accession>
<dbReference type="Pfam" id="PF05729">
    <property type="entry name" value="NACHT"/>
    <property type="match status" value="1"/>
</dbReference>
<evidence type="ECO:0000259" key="1">
    <source>
        <dbReference type="PROSITE" id="PS50837"/>
    </source>
</evidence>
<organism evidence="2 3">
    <name type="scientific">Aerosakkonema funiforme FACHB-1375</name>
    <dbReference type="NCBI Taxonomy" id="2949571"/>
    <lineage>
        <taxon>Bacteria</taxon>
        <taxon>Bacillati</taxon>
        <taxon>Cyanobacteriota</taxon>
        <taxon>Cyanophyceae</taxon>
        <taxon>Oscillatoriophycideae</taxon>
        <taxon>Aerosakkonematales</taxon>
        <taxon>Aerosakkonemataceae</taxon>
        <taxon>Aerosakkonema</taxon>
    </lineage>
</organism>
<dbReference type="RefSeq" id="WP_190462387.1">
    <property type="nucleotide sequence ID" value="NZ_JACJPW010000007.1"/>
</dbReference>
<dbReference type="InterPro" id="IPR054501">
    <property type="entry name" value="NCH2"/>
</dbReference>
<dbReference type="Proteomes" id="UP000641646">
    <property type="component" value="Unassembled WGS sequence"/>
</dbReference>
<evidence type="ECO:0000313" key="3">
    <source>
        <dbReference type="Proteomes" id="UP000641646"/>
    </source>
</evidence>
<dbReference type="AlphaFoldDB" id="A0A926VAM6"/>
<dbReference type="Pfam" id="PF22727">
    <property type="entry name" value="NCH2"/>
    <property type="match status" value="1"/>
</dbReference>
<dbReference type="SUPFAM" id="SSF52540">
    <property type="entry name" value="P-loop containing nucleoside triphosphate hydrolases"/>
    <property type="match status" value="1"/>
</dbReference>
<dbReference type="EMBL" id="JACJPW010000007">
    <property type="protein sequence ID" value="MBD2180317.1"/>
    <property type="molecule type" value="Genomic_DNA"/>
</dbReference>
<dbReference type="Gene3D" id="3.40.50.300">
    <property type="entry name" value="P-loop containing nucleotide triphosphate hydrolases"/>
    <property type="match status" value="1"/>
</dbReference>
<dbReference type="InterPro" id="IPR027417">
    <property type="entry name" value="P-loop_NTPase"/>
</dbReference>
<dbReference type="PANTHER" id="PTHR46844">
    <property type="entry name" value="SLR5058 PROTEIN"/>
    <property type="match status" value="1"/>
</dbReference>
<reference evidence="2" key="1">
    <citation type="journal article" date="2015" name="ISME J.">
        <title>Draft Genome Sequence of Streptomyces incarnatus NRRL8089, which Produces the Nucleoside Antibiotic Sinefungin.</title>
        <authorList>
            <person name="Oshima K."/>
            <person name="Hattori M."/>
            <person name="Shimizu H."/>
            <person name="Fukuda K."/>
            <person name="Nemoto M."/>
            <person name="Inagaki K."/>
            <person name="Tamura T."/>
        </authorList>
    </citation>
    <scope>NUCLEOTIDE SEQUENCE</scope>
    <source>
        <strain evidence="2">FACHB-1375</strain>
    </source>
</reference>